<dbReference type="SUPFAM" id="SSF52279">
    <property type="entry name" value="Beta-D-glucan exohydrolase, C-terminal domain"/>
    <property type="match status" value="1"/>
</dbReference>
<proteinExistence type="inferred from homology"/>
<dbReference type="PRINTS" id="PR00133">
    <property type="entry name" value="GLHYDRLASE3"/>
</dbReference>
<keyword evidence="4 7" id="KW-0732">Signal</keyword>
<sequence length="1111" mass="124169">MKLSFGFLAISLASAVYGEKLKISGLIARSPSFDGKVSLHIQRGDTVEASGFYIPEKLNQGCENDCLYVIKYDEEKEPVYFDFRKAVYLYNGYTYYLEYQNKYVGGTISIDKRHPNSALLSLSSIEPYGIYFSGKYKPEKIHGYYGENTVFKIVSPTVQLKYNKHHYYIIYCGEELATKEWDDPEETGCVGKPINECDTFKANIHSYVPSTISIDKRHPNSALLSLSSIEPYGIYFSGKYKPEKIHGYYGENTVFKIVSPTVQLKYNKHHYYIIYCGEELATKEWDDPEETGCVGKPINECDTFKANIHSYVPTLVKGQAALLNNVPTSPPEIDVPGPTTIDGVVCLPPHIAYQQFDPLRPKSVPTYPIPTFDESKTVGPNAVLDDDVAALLKSLTLEEKVGQMTQVHVGNFLGCDGQINMTRTIEWFDKWKLGSVLENTPNQGGYWNYLSPQRFANFSNTLQQVATTYGSKIPMIYGLDSVRGANYVKGGVIFPTALNTAATFNPKHAYDAGRITAKDTRAAGVHWTFAPLADVSMEKHWSRNFENFGEDTYLAGEMVHNSVKGLQGNYKMDRSRIAACMKHFIAYSAPLNGKDQEQRLIPLNYLMEYIVPSFQRAVDAGVATGMEAYGSFNGEDVISSEYLLKDLLRDTMGFNGMMVTDWGEINAQHQKHKTAFNSSDSAMLTLKYTTVDMSMVADNVIFTNDTINLVKNGMIPESRIDESAGRILQLKKDLGLFSQPFSDPALIDTVGSAQDVEVARNAARESIILHQNKNNVLPFNVDDKVLFIGPNMNSTRFMGGGWNVHWQGPSDAEGDAVYDGYGDTIMLGVQQITGKPTGWYSGFDITGKRVDDYDELVRLARRADKVVIGFGEKTTTEVPGDINTLSLPVDQTELVRRITHETSTPTVLLLIQNRPFSLANIPNWVDGIINAGLPGAYGGLPIAEVLYGKISPSGRQPYTYPKMDYQSKVTYYTGIWNEYDPQFAFGAGFGYNDISYSNITVSSTDLRPGSPITVSVSATNNGKMSQLEPVLMYTTQNIRRRYTPEKYRLRSFDKKEILPGATVNFSFTLTAEQMMFYNTNVEHVLEEGPVTITMNAFNMNNVTLPIYLHTN</sequence>
<feature type="domain" description="Glycoside hydrolase family 3 C-terminal" evidence="9">
    <location>
        <begin position="767"/>
        <end position="991"/>
    </location>
</feature>
<dbReference type="InterPro" id="IPR001764">
    <property type="entry name" value="Glyco_hydro_3_N"/>
</dbReference>
<dbReference type="PANTHER" id="PTHR30620">
    <property type="entry name" value="PERIPLASMIC BETA-GLUCOSIDASE-RELATED"/>
    <property type="match status" value="1"/>
</dbReference>
<dbReference type="Proteomes" id="UP000245699">
    <property type="component" value="Unassembled WGS sequence"/>
</dbReference>
<dbReference type="AlphaFoldDB" id="A0A2T9YRG1"/>
<evidence type="ECO:0000256" key="2">
    <source>
        <dbReference type="ARBA" id="ARBA00005336"/>
    </source>
</evidence>
<keyword evidence="6" id="KW-0326">Glycosidase</keyword>
<dbReference type="EC" id="3.2.1.21" evidence="3"/>
<evidence type="ECO:0000256" key="3">
    <source>
        <dbReference type="ARBA" id="ARBA00012744"/>
    </source>
</evidence>
<dbReference type="EMBL" id="MBFT01000215">
    <property type="protein sequence ID" value="PVU94917.1"/>
    <property type="molecule type" value="Genomic_DNA"/>
</dbReference>
<dbReference type="InterPro" id="IPR026891">
    <property type="entry name" value="Fn3-like"/>
</dbReference>
<keyword evidence="12" id="KW-1185">Reference proteome</keyword>
<dbReference type="Pfam" id="PF01915">
    <property type="entry name" value="Glyco_hydro_3_C"/>
    <property type="match status" value="1"/>
</dbReference>
<dbReference type="Pfam" id="PF14310">
    <property type="entry name" value="Fn3-like"/>
    <property type="match status" value="1"/>
</dbReference>
<name>A0A2T9YRG1_9FUNG</name>
<dbReference type="GO" id="GO:0008422">
    <property type="term" value="F:beta-glucosidase activity"/>
    <property type="evidence" value="ECO:0007669"/>
    <property type="project" value="UniProtKB-EC"/>
</dbReference>
<dbReference type="InterPro" id="IPR036962">
    <property type="entry name" value="Glyco_hydro_3_N_sf"/>
</dbReference>
<dbReference type="GO" id="GO:0009251">
    <property type="term" value="P:glucan catabolic process"/>
    <property type="evidence" value="ECO:0007669"/>
    <property type="project" value="TreeGrafter"/>
</dbReference>
<evidence type="ECO:0000259" key="9">
    <source>
        <dbReference type="Pfam" id="PF01915"/>
    </source>
</evidence>
<evidence type="ECO:0000256" key="5">
    <source>
        <dbReference type="ARBA" id="ARBA00022801"/>
    </source>
</evidence>
<feature type="domain" description="Glycoside hydrolase family 3 N-terminal" evidence="8">
    <location>
        <begin position="396"/>
        <end position="730"/>
    </location>
</feature>
<dbReference type="PANTHER" id="PTHR30620:SF16">
    <property type="entry name" value="LYSOSOMAL BETA GLUCOSIDASE"/>
    <property type="match status" value="1"/>
</dbReference>
<gene>
    <name evidence="11" type="ORF">BB559_002883</name>
</gene>
<keyword evidence="5" id="KW-0378">Hydrolase</keyword>
<dbReference type="OrthoDB" id="2123594at2759"/>
<feature type="domain" description="Fibronectin type III-like" evidence="10">
    <location>
        <begin position="1029"/>
        <end position="1093"/>
    </location>
</feature>
<evidence type="ECO:0000313" key="11">
    <source>
        <dbReference type="EMBL" id="PVU94917.1"/>
    </source>
</evidence>
<evidence type="ECO:0000256" key="6">
    <source>
        <dbReference type="ARBA" id="ARBA00023295"/>
    </source>
</evidence>
<evidence type="ECO:0000259" key="10">
    <source>
        <dbReference type="Pfam" id="PF14310"/>
    </source>
</evidence>
<reference evidence="11 12" key="1">
    <citation type="journal article" date="2018" name="MBio">
        <title>Comparative Genomics Reveals the Core Gene Toolbox for the Fungus-Insect Symbiosis.</title>
        <authorList>
            <person name="Wang Y."/>
            <person name="Stata M."/>
            <person name="Wang W."/>
            <person name="Stajich J.E."/>
            <person name="White M.M."/>
            <person name="Moncalvo J.M."/>
        </authorList>
    </citation>
    <scope>NUCLEOTIDE SEQUENCE [LARGE SCALE GENOMIC DNA]</scope>
    <source>
        <strain evidence="11 12">AUS-77-4</strain>
    </source>
</reference>
<dbReference type="InterPro" id="IPR017853">
    <property type="entry name" value="GH"/>
</dbReference>
<accession>A0A2T9YRG1</accession>
<dbReference type="InterPro" id="IPR051915">
    <property type="entry name" value="Cellulose_Degrad_GH3"/>
</dbReference>
<comment type="catalytic activity">
    <reaction evidence="1">
        <text>Hydrolysis of terminal, non-reducing beta-D-glucosyl residues with release of beta-D-glucose.</text>
        <dbReference type="EC" id="3.2.1.21"/>
    </reaction>
</comment>
<feature type="chain" id="PRO_5015483500" description="beta-glucosidase" evidence="7">
    <location>
        <begin position="19"/>
        <end position="1111"/>
    </location>
</feature>
<evidence type="ECO:0000256" key="7">
    <source>
        <dbReference type="SAM" id="SignalP"/>
    </source>
</evidence>
<dbReference type="InterPro" id="IPR036881">
    <property type="entry name" value="Glyco_hydro_3_C_sf"/>
</dbReference>
<dbReference type="SUPFAM" id="SSF51445">
    <property type="entry name" value="(Trans)glycosidases"/>
    <property type="match status" value="1"/>
</dbReference>
<comment type="similarity">
    <text evidence="2">Belongs to the glycosyl hydrolase 3 family.</text>
</comment>
<dbReference type="Gene3D" id="3.40.50.1700">
    <property type="entry name" value="Glycoside hydrolase family 3 C-terminal domain"/>
    <property type="match status" value="1"/>
</dbReference>
<dbReference type="InterPro" id="IPR002772">
    <property type="entry name" value="Glyco_hydro_3_C"/>
</dbReference>
<dbReference type="STRING" id="61424.A0A2T9YRG1"/>
<evidence type="ECO:0000256" key="1">
    <source>
        <dbReference type="ARBA" id="ARBA00000448"/>
    </source>
</evidence>
<dbReference type="InterPro" id="IPR013783">
    <property type="entry name" value="Ig-like_fold"/>
</dbReference>
<comment type="caution">
    <text evidence="11">The sequence shown here is derived from an EMBL/GenBank/DDBJ whole genome shotgun (WGS) entry which is preliminary data.</text>
</comment>
<dbReference type="Pfam" id="PF00933">
    <property type="entry name" value="Glyco_hydro_3"/>
    <property type="match status" value="1"/>
</dbReference>
<organism evidence="11 12">
    <name type="scientific">Furculomyces boomerangus</name>
    <dbReference type="NCBI Taxonomy" id="61424"/>
    <lineage>
        <taxon>Eukaryota</taxon>
        <taxon>Fungi</taxon>
        <taxon>Fungi incertae sedis</taxon>
        <taxon>Zoopagomycota</taxon>
        <taxon>Kickxellomycotina</taxon>
        <taxon>Harpellomycetes</taxon>
        <taxon>Harpellales</taxon>
        <taxon>Harpellaceae</taxon>
        <taxon>Furculomyces</taxon>
    </lineage>
</organism>
<protein>
    <recommendedName>
        <fullName evidence="3">beta-glucosidase</fullName>
        <ecNumber evidence="3">3.2.1.21</ecNumber>
    </recommendedName>
</protein>
<dbReference type="Gene3D" id="2.60.40.10">
    <property type="entry name" value="Immunoglobulins"/>
    <property type="match status" value="1"/>
</dbReference>
<evidence type="ECO:0000256" key="4">
    <source>
        <dbReference type="ARBA" id="ARBA00022729"/>
    </source>
</evidence>
<dbReference type="Gene3D" id="3.20.20.300">
    <property type="entry name" value="Glycoside hydrolase, family 3, N-terminal domain"/>
    <property type="match status" value="1"/>
</dbReference>
<feature type="signal peptide" evidence="7">
    <location>
        <begin position="1"/>
        <end position="18"/>
    </location>
</feature>
<evidence type="ECO:0000259" key="8">
    <source>
        <dbReference type="Pfam" id="PF00933"/>
    </source>
</evidence>
<evidence type="ECO:0000313" key="12">
    <source>
        <dbReference type="Proteomes" id="UP000245699"/>
    </source>
</evidence>